<dbReference type="EMBL" id="JAUIQD010000005">
    <property type="protein sequence ID" value="KAK3348704.1"/>
    <property type="molecule type" value="Genomic_DNA"/>
</dbReference>
<gene>
    <name evidence="3" type="ORF">B0T25DRAFT_581806</name>
</gene>
<proteinExistence type="predicted"/>
<dbReference type="InterPro" id="IPR050904">
    <property type="entry name" value="Adhesion/Biosynth-related"/>
</dbReference>
<comment type="caution">
    <text evidence="3">The sequence shown here is derived from an EMBL/GenBank/DDBJ whole genome shotgun (WGS) entry which is preliminary data.</text>
</comment>
<dbReference type="InterPro" id="IPR000782">
    <property type="entry name" value="FAS1_domain"/>
</dbReference>
<sequence>MRISIAILFLQGLRVACEVPQDYQTVTLDDFADDLVSTIQETPNLSVFADVLDQNKDVLMLDNSTEYLIFAPSNSADAQYYLYSQAAVSGSPDTLALGGEGDTEEDKRHITPALALLFIDRGRSPPDLAVQAATLRTNLTDPRYVNLGPGIPANIVSEPAPGTGHRNIMLTAGLGIQAKILLSMIDYSQGTIQESDSLLTLPEPFDVTLRKTEGTGFLDALKRLALLEGINSTSKITAFVPIDPAFTGKEVGASALQRHILPDFLGYTPNLIDGQTHRAQDGSQVTVSYKQGAYYANNAKIVKANVITKNGVIHYVDTLIESAESSTSSTPDLGPTSGASPGQKSIGASFEPFLLGVAALISVLVVSNLGV</sequence>
<organism evidence="3 4">
    <name type="scientific">Lasiosphaeria hispida</name>
    <dbReference type="NCBI Taxonomy" id="260671"/>
    <lineage>
        <taxon>Eukaryota</taxon>
        <taxon>Fungi</taxon>
        <taxon>Dikarya</taxon>
        <taxon>Ascomycota</taxon>
        <taxon>Pezizomycotina</taxon>
        <taxon>Sordariomycetes</taxon>
        <taxon>Sordariomycetidae</taxon>
        <taxon>Sordariales</taxon>
        <taxon>Lasiosphaeriaceae</taxon>
        <taxon>Lasiosphaeria</taxon>
    </lineage>
</organism>
<reference evidence="3" key="2">
    <citation type="submission" date="2023-06" db="EMBL/GenBank/DDBJ databases">
        <authorList>
            <consortium name="Lawrence Berkeley National Laboratory"/>
            <person name="Haridas S."/>
            <person name="Hensen N."/>
            <person name="Bonometti L."/>
            <person name="Westerberg I."/>
            <person name="Brannstrom I.O."/>
            <person name="Guillou S."/>
            <person name="Cros-Aarteil S."/>
            <person name="Calhoun S."/>
            <person name="Kuo A."/>
            <person name="Mondo S."/>
            <person name="Pangilinan J."/>
            <person name="Riley R."/>
            <person name="Labutti K."/>
            <person name="Andreopoulos B."/>
            <person name="Lipzen A."/>
            <person name="Chen C."/>
            <person name="Yanf M."/>
            <person name="Daum C."/>
            <person name="Ng V."/>
            <person name="Clum A."/>
            <person name="Steindorff A."/>
            <person name="Ohm R."/>
            <person name="Martin F."/>
            <person name="Silar P."/>
            <person name="Natvig D."/>
            <person name="Lalanne C."/>
            <person name="Gautier V."/>
            <person name="Ament-Velasquez S.L."/>
            <person name="Kruys A."/>
            <person name="Hutchinson M.I."/>
            <person name="Powell A.J."/>
            <person name="Barry K."/>
            <person name="Miller A.N."/>
            <person name="Grigoriev I.V."/>
            <person name="Debuchy R."/>
            <person name="Gladieux P."/>
            <person name="Thoren M.H."/>
            <person name="Johannesson H."/>
        </authorList>
    </citation>
    <scope>NUCLEOTIDE SEQUENCE</scope>
    <source>
        <strain evidence="3">CBS 955.72</strain>
    </source>
</reference>
<dbReference type="PROSITE" id="PS50213">
    <property type="entry name" value="FAS1"/>
    <property type="match status" value="1"/>
</dbReference>
<dbReference type="AlphaFoldDB" id="A0AAJ0HD70"/>
<dbReference type="PANTHER" id="PTHR10900">
    <property type="entry name" value="PERIOSTIN-RELATED"/>
    <property type="match status" value="1"/>
</dbReference>
<dbReference type="PANTHER" id="PTHR10900:SF77">
    <property type="entry name" value="FI19380P1"/>
    <property type="match status" value="1"/>
</dbReference>
<dbReference type="InterPro" id="IPR036378">
    <property type="entry name" value="FAS1_dom_sf"/>
</dbReference>
<accession>A0AAJ0HD70</accession>
<dbReference type="SUPFAM" id="SSF82153">
    <property type="entry name" value="FAS1 domain"/>
    <property type="match status" value="2"/>
</dbReference>
<keyword evidence="4" id="KW-1185">Reference proteome</keyword>
<protein>
    <recommendedName>
        <fullName evidence="2">FAS1 domain-containing protein</fullName>
    </recommendedName>
</protein>
<evidence type="ECO:0000313" key="4">
    <source>
        <dbReference type="Proteomes" id="UP001275084"/>
    </source>
</evidence>
<feature type="domain" description="FAS1" evidence="2">
    <location>
        <begin position="201"/>
        <end position="320"/>
    </location>
</feature>
<evidence type="ECO:0000259" key="2">
    <source>
        <dbReference type="PROSITE" id="PS50213"/>
    </source>
</evidence>
<feature type="chain" id="PRO_5042608289" description="FAS1 domain-containing protein" evidence="1">
    <location>
        <begin position="18"/>
        <end position="371"/>
    </location>
</feature>
<evidence type="ECO:0000313" key="3">
    <source>
        <dbReference type="EMBL" id="KAK3348704.1"/>
    </source>
</evidence>
<dbReference type="Gene3D" id="2.30.180.10">
    <property type="entry name" value="FAS1 domain"/>
    <property type="match status" value="1"/>
</dbReference>
<reference evidence="3" key="1">
    <citation type="journal article" date="2023" name="Mol. Phylogenet. Evol.">
        <title>Genome-scale phylogeny and comparative genomics of the fungal order Sordariales.</title>
        <authorList>
            <person name="Hensen N."/>
            <person name="Bonometti L."/>
            <person name="Westerberg I."/>
            <person name="Brannstrom I.O."/>
            <person name="Guillou S."/>
            <person name="Cros-Aarteil S."/>
            <person name="Calhoun S."/>
            <person name="Haridas S."/>
            <person name="Kuo A."/>
            <person name="Mondo S."/>
            <person name="Pangilinan J."/>
            <person name="Riley R."/>
            <person name="LaButti K."/>
            <person name="Andreopoulos B."/>
            <person name="Lipzen A."/>
            <person name="Chen C."/>
            <person name="Yan M."/>
            <person name="Daum C."/>
            <person name="Ng V."/>
            <person name="Clum A."/>
            <person name="Steindorff A."/>
            <person name="Ohm R.A."/>
            <person name="Martin F."/>
            <person name="Silar P."/>
            <person name="Natvig D.O."/>
            <person name="Lalanne C."/>
            <person name="Gautier V."/>
            <person name="Ament-Velasquez S.L."/>
            <person name="Kruys A."/>
            <person name="Hutchinson M.I."/>
            <person name="Powell A.J."/>
            <person name="Barry K."/>
            <person name="Miller A.N."/>
            <person name="Grigoriev I.V."/>
            <person name="Debuchy R."/>
            <person name="Gladieux P."/>
            <person name="Hiltunen Thoren M."/>
            <person name="Johannesson H."/>
        </authorList>
    </citation>
    <scope>NUCLEOTIDE SEQUENCE</scope>
    <source>
        <strain evidence="3">CBS 955.72</strain>
    </source>
</reference>
<dbReference type="Pfam" id="PF02469">
    <property type="entry name" value="Fasciclin"/>
    <property type="match status" value="1"/>
</dbReference>
<dbReference type="Proteomes" id="UP001275084">
    <property type="component" value="Unassembled WGS sequence"/>
</dbReference>
<dbReference type="SMART" id="SM00554">
    <property type="entry name" value="FAS1"/>
    <property type="match status" value="1"/>
</dbReference>
<keyword evidence="1" id="KW-0732">Signal</keyword>
<name>A0AAJ0HD70_9PEZI</name>
<evidence type="ECO:0000256" key="1">
    <source>
        <dbReference type="SAM" id="SignalP"/>
    </source>
</evidence>
<feature type="signal peptide" evidence="1">
    <location>
        <begin position="1"/>
        <end position="17"/>
    </location>
</feature>